<dbReference type="AlphaFoldDB" id="A0A7K1J5K3"/>
<dbReference type="Gene3D" id="3.40.50.620">
    <property type="entry name" value="HUPs"/>
    <property type="match status" value="2"/>
</dbReference>
<organism evidence="3 4">
    <name type="scientific">Bifidobacterium canis</name>
    <dbReference type="NCBI Taxonomy" id="2610880"/>
    <lineage>
        <taxon>Bacteria</taxon>
        <taxon>Bacillati</taxon>
        <taxon>Actinomycetota</taxon>
        <taxon>Actinomycetes</taxon>
        <taxon>Bifidobacteriales</taxon>
        <taxon>Bifidobacteriaceae</taxon>
        <taxon>Bifidobacterium</taxon>
    </lineage>
</organism>
<feature type="domain" description="UspA" evidence="2">
    <location>
        <begin position="13"/>
        <end position="149"/>
    </location>
</feature>
<sequence>MAAADTFNPQGDLVVGVDGSRESFNALRWALREAALSGQTVNAVYGWSYSWDMGPEPTTDEELATLRTQIAERLRDWVKQASQGIDISSDHIRLTSFRASGTSALLEIGSNAQQIIVGRRALNRVARWFSGSLSSSLAEESQIPVTIIRSGEDEDLSVQDEIANALTPGEQEVHFETPQSDTPRVRRPIVVGVDGSPTSQRALEFAAWLAQLNNAPLHVMFCWQLKDLRDIPGYETSVPPIDVAQKYANKVVDDLIAATPMPEGLEVQANVFHISAGKGLVSASRYCRHIVVGSRGLTGIDAHFLGSVSKQLLNLAECNLTIVH</sequence>
<dbReference type="SUPFAM" id="SSF52402">
    <property type="entry name" value="Adenine nucleotide alpha hydrolases-like"/>
    <property type="match status" value="2"/>
</dbReference>
<dbReference type="PANTHER" id="PTHR46268:SF6">
    <property type="entry name" value="UNIVERSAL STRESS PROTEIN UP12"/>
    <property type="match status" value="1"/>
</dbReference>
<evidence type="ECO:0000313" key="4">
    <source>
        <dbReference type="Proteomes" id="UP000487882"/>
    </source>
</evidence>
<dbReference type="InterPro" id="IPR006015">
    <property type="entry name" value="Universal_stress_UspA"/>
</dbReference>
<evidence type="ECO:0000256" key="1">
    <source>
        <dbReference type="ARBA" id="ARBA00008791"/>
    </source>
</evidence>
<dbReference type="Pfam" id="PF00582">
    <property type="entry name" value="Usp"/>
    <property type="match status" value="2"/>
</dbReference>
<comment type="caution">
    <text evidence="3">The sequence shown here is derived from an EMBL/GenBank/DDBJ whole genome shotgun (WGS) entry which is preliminary data.</text>
</comment>
<feature type="domain" description="UspA" evidence="2">
    <location>
        <begin position="187"/>
        <end position="324"/>
    </location>
</feature>
<dbReference type="RefSeq" id="WP_155588689.1">
    <property type="nucleotide sequence ID" value="NZ_WNLP01000004.1"/>
</dbReference>
<dbReference type="InterPro" id="IPR006016">
    <property type="entry name" value="UspA"/>
</dbReference>
<evidence type="ECO:0000259" key="2">
    <source>
        <dbReference type="Pfam" id="PF00582"/>
    </source>
</evidence>
<dbReference type="InterPro" id="IPR014729">
    <property type="entry name" value="Rossmann-like_a/b/a_fold"/>
</dbReference>
<dbReference type="CDD" id="cd00293">
    <property type="entry name" value="USP-like"/>
    <property type="match status" value="1"/>
</dbReference>
<accession>A0A7K1J5K3</accession>
<protein>
    <submittedName>
        <fullName evidence="3">Universal stress protein</fullName>
    </submittedName>
</protein>
<name>A0A7K1J5K3_9BIFI</name>
<dbReference type="Proteomes" id="UP000487882">
    <property type="component" value="Unassembled WGS sequence"/>
</dbReference>
<comment type="similarity">
    <text evidence="1">Belongs to the universal stress protein A family.</text>
</comment>
<dbReference type="EMBL" id="WNLP01000004">
    <property type="protein sequence ID" value="MUH59740.1"/>
    <property type="molecule type" value="Genomic_DNA"/>
</dbReference>
<dbReference type="PRINTS" id="PR01438">
    <property type="entry name" value="UNVRSLSTRESS"/>
</dbReference>
<evidence type="ECO:0000313" key="3">
    <source>
        <dbReference type="EMBL" id="MUH59740.1"/>
    </source>
</evidence>
<gene>
    <name evidence="3" type="ORF">GSD1FS_1081</name>
</gene>
<proteinExistence type="inferred from homology"/>
<dbReference type="PANTHER" id="PTHR46268">
    <property type="entry name" value="STRESS RESPONSE PROTEIN NHAX"/>
    <property type="match status" value="1"/>
</dbReference>
<keyword evidence="4" id="KW-1185">Reference proteome</keyword>
<reference evidence="3 4" key="1">
    <citation type="submission" date="2019-09" db="EMBL/GenBank/DDBJ databases">
        <title>Bifidobacterium canis sp. nov., isolated from the digestive tract of German Shepherd dog puppy.</title>
        <authorList>
            <person name="Bunesova V."/>
        </authorList>
    </citation>
    <scope>NUCLEOTIDE SEQUENCE [LARGE SCALE GENOMIC DNA]</scope>
    <source>
        <strain evidence="3 4">GSD1FS</strain>
    </source>
</reference>